<sequence>MSGSKDDILTQYDADNISNDLLKHLKFLNGKSVSAAAASIDTIFSKEQIMRYSLIILAGIAAVQAAVAAPPVDGHLSARDRTVARAELNSPGGKDWKRAEVDSPGGKDWKRAEVESPGGKDWKRAEVESPGGKDW</sequence>
<accession>A0A9P8DQQ2</accession>
<organism evidence="2 3">
    <name type="scientific">Fusarium musae</name>
    <dbReference type="NCBI Taxonomy" id="1042133"/>
    <lineage>
        <taxon>Eukaryota</taxon>
        <taxon>Fungi</taxon>
        <taxon>Dikarya</taxon>
        <taxon>Ascomycota</taxon>
        <taxon>Pezizomycotina</taxon>
        <taxon>Sordariomycetes</taxon>
        <taxon>Hypocreomycetidae</taxon>
        <taxon>Hypocreales</taxon>
        <taxon>Nectriaceae</taxon>
        <taxon>Fusarium</taxon>
    </lineage>
</organism>
<dbReference type="EMBL" id="JAHBCI010000001">
    <property type="protein sequence ID" value="KAG9506574.1"/>
    <property type="molecule type" value="Genomic_DNA"/>
</dbReference>
<feature type="region of interest" description="Disordered" evidence="1">
    <location>
        <begin position="85"/>
        <end position="135"/>
    </location>
</feature>
<proteinExistence type="predicted"/>
<dbReference type="KEGG" id="fmu:J7337_000107"/>
<dbReference type="Proteomes" id="UP000827133">
    <property type="component" value="Unassembled WGS sequence"/>
</dbReference>
<evidence type="ECO:0000313" key="2">
    <source>
        <dbReference type="EMBL" id="KAG9506574.1"/>
    </source>
</evidence>
<dbReference type="RefSeq" id="XP_044685573.1">
    <property type="nucleotide sequence ID" value="XM_044817871.1"/>
</dbReference>
<gene>
    <name evidence="2" type="ORF">J7337_000107</name>
</gene>
<name>A0A9P8DQQ2_9HYPO</name>
<comment type="caution">
    <text evidence="2">The sequence shown here is derived from an EMBL/GenBank/DDBJ whole genome shotgun (WGS) entry which is preliminary data.</text>
</comment>
<evidence type="ECO:0000313" key="3">
    <source>
        <dbReference type="Proteomes" id="UP000827133"/>
    </source>
</evidence>
<protein>
    <submittedName>
        <fullName evidence="2">Uncharacterized protein</fullName>
    </submittedName>
</protein>
<reference evidence="2" key="1">
    <citation type="journal article" date="2021" name="Mol. Plant Microbe Interact.">
        <title>Telomere to telomere genome assembly of Fusarium musae F31, causal agent of crown rot disease of banana.</title>
        <authorList>
            <person name="Degradi L."/>
            <person name="Tava V."/>
            <person name="Kunova A."/>
            <person name="Cortesi P."/>
            <person name="Saracchi M."/>
            <person name="Pasquali M."/>
        </authorList>
    </citation>
    <scope>NUCLEOTIDE SEQUENCE</scope>
    <source>
        <strain evidence="2">F31</strain>
    </source>
</reference>
<dbReference type="AlphaFoldDB" id="A0A9P8DQQ2"/>
<dbReference type="GeneID" id="68307964"/>
<keyword evidence="3" id="KW-1185">Reference proteome</keyword>
<feature type="compositionally biased region" description="Basic and acidic residues" evidence="1">
    <location>
        <begin position="94"/>
        <end position="135"/>
    </location>
</feature>
<evidence type="ECO:0000256" key="1">
    <source>
        <dbReference type="SAM" id="MobiDB-lite"/>
    </source>
</evidence>